<feature type="region of interest" description="Disordered" evidence="1">
    <location>
        <begin position="1"/>
        <end position="20"/>
    </location>
</feature>
<sequence>MVAKAGRDDPDKKTLKVETGVTPGPLGVSVRHHIEVSVRRWTWASRPGAERSRRSVSDQTSLASEPRRVSNPFRVNSSWLRRGCVARLHRPVHKARGDPFRAAVLRRGNVPHVEHGIGRMARGL</sequence>
<dbReference type="Proteomes" id="UP000198717">
    <property type="component" value="Unassembled WGS sequence"/>
</dbReference>
<dbReference type="RefSeq" id="WP_147093048.1">
    <property type="nucleotide sequence ID" value="NZ_BJVY01000067.1"/>
</dbReference>
<protein>
    <submittedName>
        <fullName evidence="2">Uncharacterized protein</fullName>
    </submittedName>
</protein>
<accession>A0A511HNX6</accession>
<proteinExistence type="predicted"/>
<organism evidence="2 5">
    <name type="scientific">Myxococcus virescens</name>
    <dbReference type="NCBI Taxonomy" id="83456"/>
    <lineage>
        <taxon>Bacteria</taxon>
        <taxon>Pseudomonadati</taxon>
        <taxon>Myxococcota</taxon>
        <taxon>Myxococcia</taxon>
        <taxon>Myxococcales</taxon>
        <taxon>Cystobacterineae</taxon>
        <taxon>Myxococcaceae</taxon>
        <taxon>Myxococcus</taxon>
    </lineage>
</organism>
<gene>
    <name evidence="2" type="ORF">MVI01_70740</name>
    <name evidence="3" type="ORF">SAMN04488504_101808</name>
</gene>
<dbReference type="Proteomes" id="UP000321224">
    <property type="component" value="Unassembled WGS sequence"/>
</dbReference>
<reference evidence="3 4" key="1">
    <citation type="submission" date="2016-10" db="EMBL/GenBank/DDBJ databases">
        <authorList>
            <person name="Varghese N."/>
            <person name="Submissions S."/>
        </authorList>
    </citation>
    <scope>NUCLEOTIDE SEQUENCE [LARGE SCALE GENOMIC DNA]</scope>
    <source>
        <strain evidence="3 4">DSM 2260</strain>
    </source>
</reference>
<dbReference type="EMBL" id="BJVY01000067">
    <property type="protein sequence ID" value="GEL75290.1"/>
    <property type="molecule type" value="Genomic_DNA"/>
</dbReference>
<name>A0A511HNX6_9BACT</name>
<feature type="compositionally biased region" description="Basic and acidic residues" evidence="1">
    <location>
        <begin position="1"/>
        <end position="16"/>
    </location>
</feature>
<evidence type="ECO:0000313" key="3">
    <source>
        <dbReference type="EMBL" id="SDD41875.1"/>
    </source>
</evidence>
<evidence type="ECO:0000256" key="1">
    <source>
        <dbReference type="SAM" id="MobiDB-lite"/>
    </source>
</evidence>
<dbReference type="EMBL" id="FNAJ01000001">
    <property type="protein sequence ID" value="SDD41875.1"/>
    <property type="molecule type" value="Genomic_DNA"/>
</dbReference>
<reference evidence="2 5" key="2">
    <citation type="submission" date="2019-07" db="EMBL/GenBank/DDBJ databases">
        <title>Whole genome shotgun sequence of Myxococcus virescens NBRC 100334.</title>
        <authorList>
            <person name="Hosoyama A."/>
            <person name="Uohara A."/>
            <person name="Ohji S."/>
            <person name="Ichikawa N."/>
        </authorList>
    </citation>
    <scope>NUCLEOTIDE SEQUENCE [LARGE SCALE GENOMIC DNA]</scope>
    <source>
        <strain evidence="2 5">NBRC 100334</strain>
    </source>
</reference>
<feature type="region of interest" description="Disordered" evidence="1">
    <location>
        <begin position="47"/>
        <end position="68"/>
    </location>
</feature>
<keyword evidence="4" id="KW-1185">Reference proteome</keyword>
<comment type="caution">
    <text evidence="2">The sequence shown here is derived from an EMBL/GenBank/DDBJ whole genome shotgun (WGS) entry which is preliminary data.</text>
</comment>
<evidence type="ECO:0000313" key="5">
    <source>
        <dbReference type="Proteomes" id="UP000321224"/>
    </source>
</evidence>
<evidence type="ECO:0000313" key="2">
    <source>
        <dbReference type="EMBL" id="GEL75290.1"/>
    </source>
</evidence>
<evidence type="ECO:0000313" key="4">
    <source>
        <dbReference type="Proteomes" id="UP000198717"/>
    </source>
</evidence>
<dbReference type="AlphaFoldDB" id="A0A511HNX6"/>